<evidence type="ECO:0000313" key="2">
    <source>
        <dbReference type="EMBL" id="KJX93151.1"/>
    </source>
</evidence>
<dbReference type="SUPFAM" id="SSF56112">
    <property type="entry name" value="Protein kinase-like (PK-like)"/>
    <property type="match status" value="1"/>
</dbReference>
<evidence type="ECO:0000259" key="1">
    <source>
        <dbReference type="Pfam" id="PF01636"/>
    </source>
</evidence>
<evidence type="ECO:0000313" key="3">
    <source>
        <dbReference type="Proteomes" id="UP000033647"/>
    </source>
</evidence>
<dbReference type="GO" id="GO:0016740">
    <property type="term" value="F:transferase activity"/>
    <property type="evidence" value="ECO:0007669"/>
    <property type="project" value="UniProtKB-KW"/>
</dbReference>
<dbReference type="AlphaFoldDB" id="A0A0F4G706"/>
<gene>
    <name evidence="2" type="ORF">TI39_contig4382g00001</name>
</gene>
<proteinExistence type="predicted"/>
<name>A0A0F4G706_9PEZI</name>
<reference evidence="2 3" key="1">
    <citation type="submission" date="2015-03" db="EMBL/GenBank/DDBJ databases">
        <title>RNA-seq based gene annotation and comparative genomics of four Zymoseptoria species reveal species-specific pathogenicity related genes and transposable element activity.</title>
        <authorList>
            <person name="Grandaubert J."/>
            <person name="Bhattacharyya A."/>
            <person name="Stukenbrock E.H."/>
        </authorList>
    </citation>
    <scope>NUCLEOTIDE SEQUENCE [LARGE SCALE GENOMIC DNA]</scope>
    <source>
        <strain evidence="2 3">Zb18110</strain>
    </source>
</reference>
<dbReference type="PANTHER" id="PTHR21310:SF58">
    <property type="entry name" value="AMINOGLYCOSIDE PHOSPHOTRANSFERASE DOMAIN-CONTAINING PROTEIN"/>
    <property type="match status" value="1"/>
</dbReference>
<dbReference type="Gene3D" id="3.90.1200.10">
    <property type="match status" value="1"/>
</dbReference>
<dbReference type="CDD" id="cd05120">
    <property type="entry name" value="APH_ChoK_like"/>
    <property type="match status" value="1"/>
</dbReference>
<comment type="caution">
    <text evidence="2">The sequence shown here is derived from an EMBL/GenBank/DDBJ whole genome shotgun (WGS) entry which is preliminary data.</text>
</comment>
<dbReference type="PANTHER" id="PTHR21310">
    <property type="entry name" value="AMINOGLYCOSIDE PHOSPHOTRANSFERASE-RELATED-RELATED"/>
    <property type="match status" value="1"/>
</dbReference>
<protein>
    <submittedName>
        <fullName evidence="2">Phosphotransferase family protein</fullName>
    </submittedName>
</protein>
<dbReference type="OrthoDB" id="4177236at2759"/>
<dbReference type="STRING" id="1047168.A0A0F4G706"/>
<dbReference type="Proteomes" id="UP000033647">
    <property type="component" value="Unassembled WGS sequence"/>
</dbReference>
<keyword evidence="3" id="KW-1185">Reference proteome</keyword>
<dbReference type="InterPro" id="IPR002575">
    <property type="entry name" value="Aminoglycoside_PTrfase"/>
</dbReference>
<dbReference type="Pfam" id="PF01636">
    <property type="entry name" value="APH"/>
    <property type="match status" value="1"/>
</dbReference>
<sequence>MSRVDETIPDNDESDIDPFQAFHDSIKQDLARAAAQSPAAQRSAFRQDPRGVLIQGEASVRRIVRVERGVCKAGTGVRVEESRALQFAHALQLPVPTVHEVKTADRETEILMDFVDGDCLEEAWPAMNAAQKQSVAEQIGRIVAAMREVACDQPIGALGGPALDCRQYSDYPGGPFANEAEFNDYVLDLLSGTPPRVRRTLAEALPVDSRIVFSHCDLVPRNIIVEGDQVRALLDWEYAGWYPEYWEYVKFFDRPTRCKDWKQYADIIFGTHYPKQLLTFQALARWQRP</sequence>
<dbReference type="InterPro" id="IPR011009">
    <property type="entry name" value="Kinase-like_dom_sf"/>
</dbReference>
<dbReference type="EMBL" id="LAFY01004341">
    <property type="protein sequence ID" value="KJX93151.1"/>
    <property type="molecule type" value="Genomic_DNA"/>
</dbReference>
<accession>A0A0F4G706</accession>
<feature type="domain" description="Aminoglycoside phosphotransferase" evidence="1">
    <location>
        <begin position="50"/>
        <end position="252"/>
    </location>
</feature>
<organism evidence="2 3">
    <name type="scientific">Zymoseptoria brevis</name>
    <dbReference type="NCBI Taxonomy" id="1047168"/>
    <lineage>
        <taxon>Eukaryota</taxon>
        <taxon>Fungi</taxon>
        <taxon>Dikarya</taxon>
        <taxon>Ascomycota</taxon>
        <taxon>Pezizomycotina</taxon>
        <taxon>Dothideomycetes</taxon>
        <taxon>Dothideomycetidae</taxon>
        <taxon>Mycosphaerellales</taxon>
        <taxon>Mycosphaerellaceae</taxon>
        <taxon>Zymoseptoria</taxon>
    </lineage>
</organism>
<dbReference type="InterPro" id="IPR051678">
    <property type="entry name" value="AGP_Transferase"/>
</dbReference>
<keyword evidence="2" id="KW-0808">Transferase</keyword>